<accession>A0A6L5YZ62</accession>
<dbReference type="GO" id="GO:0005886">
    <property type="term" value="C:plasma membrane"/>
    <property type="evidence" value="ECO:0007669"/>
    <property type="project" value="UniProtKB-SubCell"/>
</dbReference>
<dbReference type="PANTHER" id="PTHR43297">
    <property type="entry name" value="OLIGOPEPTIDE TRANSPORT ATP-BINDING PROTEIN APPD"/>
    <property type="match status" value="1"/>
</dbReference>
<dbReference type="Proteomes" id="UP000474957">
    <property type="component" value="Unassembled WGS sequence"/>
</dbReference>
<evidence type="ECO:0000256" key="4">
    <source>
        <dbReference type="ARBA" id="ARBA00022475"/>
    </source>
</evidence>
<dbReference type="InterPro" id="IPR003439">
    <property type="entry name" value="ABC_transporter-like_ATP-bd"/>
</dbReference>
<dbReference type="EMBL" id="WIND01000003">
    <property type="protein sequence ID" value="MSU89152.1"/>
    <property type="molecule type" value="Genomic_DNA"/>
</dbReference>
<proteinExistence type="inferred from homology"/>
<keyword evidence="7" id="KW-0472">Membrane</keyword>
<dbReference type="InterPro" id="IPR013563">
    <property type="entry name" value="Oligopep_ABC_C"/>
</dbReference>
<dbReference type="GO" id="GO:0055085">
    <property type="term" value="P:transmembrane transport"/>
    <property type="evidence" value="ECO:0007669"/>
    <property type="project" value="UniProtKB-ARBA"/>
</dbReference>
<keyword evidence="6 9" id="KW-0067">ATP-binding</keyword>
<dbReference type="SUPFAM" id="SSF52540">
    <property type="entry name" value="P-loop containing nucleoside triphosphate hydrolases"/>
    <property type="match status" value="1"/>
</dbReference>
<reference evidence="9 10" key="1">
    <citation type="submission" date="2019-10" db="EMBL/GenBank/DDBJ databases">
        <title>Cognatihalovulum marinum gen. nov. sp. nov., a new member of the family Rhodobacteraceae isolated from deep seawater of the Northwest Indian Ocean.</title>
        <authorList>
            <person name="Ruan C."/>
            <person name="Wang J."/>
            <person name="Zheng X."/>
            <person name="Song L."/>
            <person name="Zhu Y."/>
            <person name="Huang Y."/>
            <person name="Lu Z."/>
            <person name="Du W."/>
            <person name="Huang L."/>
            <person name="Dai X."/>
        </authorList>
    </citation>
    <scope>NUCLEOTIDE SEQUENCE [LARGE SCALE GENOMIC DNA]</scope>
    <source>
        <strain evidence="9 10">2CG4</strain>
    </source>
</reference>
<dbReference type="AlphaFoldDB" id="A0A6L5YZ62"/>
<comment type="caution">
    <text evidence="9">The sequence shown here is derived from an EMBL/GenBank/DDBJ whole genome shotgun (WGS) entry which is preliminary data.</text>
</comment>
<dbReference type="Gene3D" id="3.40.50.300">
    <property type="entry name" value="P-loop containing nucleotide triphosphate hydrolases"/>
    <property type="match status" value="1"/>
</dbReference>
<dbReference type="Pfam" id="PF08352">
    <property type="entry name" value="oligo_HPY"/>
    <property type="match status" value="1"/>
</dbReference>
<organism evidence="9 10">
    <name type="scientific">Halovulum marinum</name>
    <dbReference type="NCBI Taxonomy" id="2662447"/>
    <lineage>
        <taxon>Bacteria</taxon>
        <taxon>Pseudomonadati</taxon>
        <taxon>Pseudomonadota</taxon>
        <taxon>Alphaproteobacteria</taxon>
        <taxon>Rhodobacterales</taxon>
        <taxon>Paracoccaceae</taxon>
        <taxon>Halovulum</taxon>
    </lineage>
</organism>
<dbReference type="PROSITE" id="PS00211">
    <property type="entry name" value="ABC_TRANSPORTER_1"/>
    <property type="match status" value="1"/>
</dbReference>
<evidence type="ECO:0000256" key="7">
    <source>
        <dbReference type="ARBA" id="ARBA00023136"/>
    </source>
</evidence>
<dbReference type="RefSeq" id="WP_154445643.1">
    <property type="nucleotide sequence ID" value="NZ_WIND01000003.1"/>
</dbReference>
<dbReference type="CDD" id="cd03257">
    <property type="entry name" value="ABC_NikE_OppD_transporters"/>
    <property type="match status" value="1"/>
</dbReference>
<dbReference type="NCBIfam" id="TIGR01727">
    <property type="entry name" value="oligo_HPY"/>
    <property type="match status" value="1"/>
</dbReference>
<dbReference type="InterPro" id="IPR017871">
    <property type="entry name" value="ABC_transporter-like_CS"/>
</dbReference>
<dbReference type="PANTHER" id="PTHR43297:SF2">
    <property type="entry name" value="DIPEPTIDE TRANSPORT ATP-BINDING PROTEIN DPPD"/>
    <property type="match status" value="1"/>
</dbReference>
<evidence type="ECO:0000313" key="9">
    <source>
        <dbReference type="EMBL" id="MSU89152.1"/>
    </source>
</evidence>
<dbReference type="InterPro" id="IPR050388">
    <property type="entry name" value="ABC_Ni/Peptide_Import"/>
</dbReference>
<evidence type="ECO:0000256" key="2">
    <source>
        <dbReference type="ARBA" id="ARBA00005417"/>
    </source>
</evidence>
<evidence type="ECO:0000259" key="8">
    <source>
        <dbReference type="PROSITE" id="PS50893"/>
    </source>
</evidence>
<evidence type="ECO:0000256" key="6">
    <source>
        <dbReference type="ARBA" id="ARBA00022840"/>
    </source>
</evidence>
<keyword evidence="5" id="KW-0547">Nucleotide-binding</keyword>
<comment type="similarity">
    <text evidence="2">Belongs to the ABC transporter superfamily.</text>
</comment>
<dbReference type="GO" id="GO:0005524">
    <property type="term" value="F:ATP binding"/>
    <property type="evidence" value="ECO:0007669"/>
    <property type="project" value="UniProtKB-KW"/>
</dbReference>
<name>A0A6L5YZ62_9RHOB</name>
<dbReference type="InterPro" id="IPR003593">
    <property type="entry name" value="AAA+_ATPase"/>
</dbReference>
<keyword evidence="3" id="KW-0813">Transport</keyword>
<gene>
    <name evidence="9" type="ORF">GE300_05885</name>
</gene>
<dbReference type="PROSITE" id="PS50893">
    <property type="entry name" value="ABC_TRANSPORTER_2"/>
    <property type="match status" value="1"/>
</dbReference>
<dbReference type="SMART" id="SM00382">
    <property type="entry name" value="AAA"/>
    <property type="match status" value="1"/>
</dbReference>
<evidence type="ECO:0000256" key="5">
    <source>
        <dbReference type="ARBA" id="ARBA00022741"/>
    </source>
</evidence>
<dbReference type="FunFam" id="3.40.50.300:FF:000016">
    <property type="entry name" value="Oligopeptide ABC transporter ATP-binding component"/>
    <property type="match status" value="1"/>
</dbReference>
<comment type="subcellular location">
    <subcellularLocation>
        <location evidence="1">Cell inner membrane</location>
        <topology evidence="1">Peripheral membrane protein</topology>
    </subcellularLocation>
</comment>
<dbReference type="GO" id="GO:0015833">
    <property type="term" value="P:peptide transport"/>
    <property type="evidence" value="ECO:0007669"/>
    <property type="project" value="InterPro"/>
</dbReference>
<dbReference type="InterPro" id="IPR027417">
    <property type="entry name" value="P-loop_NTPase"/>
</dbReference>
<keyword evidence="4" id="KW-1003">Cell membrane</keyword>
<feature type="domain" description="ABC transporter" evidence="8">
    <location>
        <begin position="9"/>
        <end position="260"/>
    </location>
</feature>
<dbReference type="Pfam" id="PF00005">
    <property type="entry name" value="ABC_tran"/>
    <property type="match status" value="1"/>
</dbReference>
<keyword evidence="10" id="KW-1185">Reference proteome</keyword>
<sequence length="334" mass="36066">MPDGAAPILEVRDLAAVYRTRDAVVHAVNGVSFTLGRGEVLGLVGESGAGKSAAMLALLGLLPARSASVVGGQVLFDGDDLLRATPERLRRLRGSEFGYVFQDPATSLNPVLSIGHQLAEPLRVHRGLSRRAARAGAAELLALVGIPDPKRRLEQYPHQFSGGQRQRVMIAMALACKPRVLIADEPTTALDVTVQAQILELLRDLRRQLGMAVIWITHDLGVIAGIADRVIVMYAGRIVEQAPVRALFADPRHPYTRALLAALPRPDGPREARLRAIPGQPPRLETLTGDCPFRPRCARAFDRCAGPRPELRPVGPEHRAACHLVPDPAETAHA</sequence>
<protein>
    <submittedName>
        <fullName evidence="9">ATP-binding cassette domain-containing protein</fullName>
    </submittedName>
</protein>
<evidence type="ECO:0000313" key="10">
    <source>
        <dbReference type="Proteomes" id="UP000474957"/>
    </source>
</evidence>
<dbReference type="GO" id="GO:0016887">
    <property type="term" value="F:ATP hydrolysis activity"/>
    <property type="evidence" value="ECO:0007669"/>
    <property type="project" value="InterPro"/>
</dbReference>
<evidence type="ECO:0000256" key="1">
    <source>
        <dbReference type="ARBA" id="ARBA00004417"/>
    </source>
</evidence>
<evidence type="ECO:0000256" key="3">
    <source>
        <dbReference type="ARBA" id="ARBA00022448"/>
    </source>
</evidence>